<comment type="caution">
    <text evidence="1">The sequence shown here is derived from an EMBL/GenBank/DDBJ whole genome shotgun (WGS) entry which is preliminary data.</text>
</comment>
<name>A0A4U1G9I8_9SPHI</name>
<evidence type="ECO:0000313" key="1">
    <source>
        <dbReference type="EMBL" id="TKC57682.1"/>
    </source>
</evidence>
<protein>
    <submittedName>
        <fullName evidence="1">Uncharacterized protein</fullName>
    </submittedName>
</protein>
<sequence>MYQTTLNPDFNKIKEYIPNITDADLTLIQQAGGVPVYLDYMKEADYLRVAEGLKQAVNTYGVADHYEELLYLILQKNEQIRVRYDAYWQNYEDDNTSKEVAKFLLAYKESKPNQHFHLVAKPVTGSVAVKDTVIAKWMCEQIYKAMEARDFPLGTFGDKILFDLFGEDLENDSPIAIERLKATANLSPRKPTVRLKKLQVELCSYIQVYLINQTSLTATPDVLLTDAQANLFFDILELIGYVNRDKVESEPKDYMHAMFRNHIKIKH</sequence>
<accession>A0A4U1G9I8</accession>
<dbReference type="Proteomes" id="UP000309594">
    <property type="component" value="Unassembled WGS sequence"/>
</dbReference>
<evidence type="ECO:0000313" key="2">
    <source>
        <dbReference type="Proteomes" id="UP000309594"/>
    </source>
</evidence>
<dbReference type="EMBL" id="SWDX01000009">
    <property type="protein sequence ID" value="TKC57682.1"/>
    <property type="molecule type" value="Genomic_DNA"/>
</dbReference>
<organism evidence="1 2">
    <name type="scientific">Pedobacter hiemivivus</name>
    <dbReference type="NCBI Taxonomy" id="2530454"/>
    <lineage>
        <taxon>Bacteria</taxon>
        <taxon>Pseudomonadati</taxon>
        <taxon>Bacteroidota</taxon>
        <taxon>Sphingobacteriia</taxon>
        <taxon>Sphingobacteriales</taxon>
        <taxon>Sphingobacteriaceae</taxon>
        <taxon>Pedobacter</taxon>
    </lineage>
</organism>
<dbReference type="RefSeq" id="WP_136881603.1">
    <property type="nucleotide sequence ID" value="NZ_SWDX01000009.1"/>
</dbReference>
<gene>
    <name evidence="1" type="ORF">FBD94_20635</name>
</gene>
<dbReference type="AlphaFoldDB" id="A0A4U1G9I8"/>
<reference evidence="1 2" key="1">
    <citation type="submission" date="2019-04" db="EMBL/GenBank/DDBJ databases">
        <title>Pedobacter sp. RP-1-16 sp. nov., isolated from Arctic soil.</title>
        <authorList>
            <person name="Dahal R.H."/>
            <person name="Kim D.-U."/>
        </authorList>
    </citation>
    <scope>NUCLEOTIDE SEQUENCE [LARGE SCALE GENOMIC DNA]</scope>
    <source>
        <strain evidence="1 2">RP-1-16</strain>
    </source>
</reference>
<proteinExistence type="predicted"/>